<proteinExistence type="predicted"/>
<reference evidence="1" key="1">
    <citation type="submission" date="2022-03" db="EMBL/GenBank/DDBJ databases">
        <authorList>
            <person name="Martin C."/>
        </authorList>
    </citation>
    <scope>NUCLEOTIDE SEQUENCE</scope>
</reference>
<dbReference type="OrthoDB" id="9979734at2759"/>
<evidence type="ECO:0000313" key="1">
    <source>
        <dbReference type="EMBL" id="CAH1787015.1"/>
    </source>
</evidence>
<name>A0A8J1U0Y9_OWEFU</name>
<accession>A0A8J1U0Y9</accession>
<dbReference type="Proteomes" id="UP000749559">
    <property type="component" value="Unassembled WGS sequence"/>
</dbReference>
<dbReference type="AlphaFoldDB" id="A0A8J1U0Y9"/>
<protein>
    <submittedName>
        <fullName evidence="1">Uncharacterized protein</fullName>
    </submittedName>
</protein>
<dbReference type="EMBL" id="CAIIXF020000006">
    <property type="protein sequence ID" value="CAH1787015.1"/>
    <property type="molecule type" value="Genomic_DNA"/>
</dbReference>
<organism evidence="1 2">
    <name type="scientific">Owenia fusiformis</name>
    <name type="common">Polychaete worm</name>
    <dbReference type="NCBI Taxonomy" id="6347"/>
    <lineage>
        <taxon>Eukaryota</taxon>
        <taxon>Metazoa</taxon>
        <taxon>Spiralia</taxon>
        <taxon>Lophotrochozoa</taxon>
        <taxon>Annelida</taxon>
        <taxon>Polychaeta</taxon>
        <taxon>Sedentaria</taxon>
        <taxon>Canalipalpata</taxon>
        <taxon>Sabellida</taxon>
        <taxon>Oweniida</taxon>
        <taxon>Oweniidae</taxon>
        <taxon>Owenia</taxon>
    </lineage>
</organism>
<comment type="caution">
    <text evidence="1">The sequence shown here is derived from an EMBL/GenBank/DDBJ whole genome shotgun (WGS) entry which is preliminary data.</text>
</comment>
<sequence length="497" mass="56712">MVSRSKNHILIINIIVLVSTVGILIQSGYTEYIPKLISIQMRYPDPVIPQPKRYLKQDSQQVPGDIQTKVINSDELISNDELRVIKNGKEPMTTIQNNMKLTTLKPSSTNGSLETKAETIPFKEIPTQLPPSTMIRNNEITQARKVDSDKYIVFLCGEGKLCGGLGDRLKGIQSTFLLALVLKRKFRIISTVPCDLYNQLGENNEPWHRPITPGLKNKTIRMIDKYKACGDLIFQKTNVTMMNIDAKFPEPVIKIRTNQGWTHRFHEEPYKTILTNLGLDMSNFTAKYIFSKIYNHLFKPQRDVLTLLDRFLNRARPKLGIKLVCAQIRIGYNPSIPRESSRKRRNHDKWLPVLWDFLSLYNDSSKYTIFITTDSQEIRDHSKKLFPDTIIDTDGEITHVDRFDNKDDACKGMEKTILDFTILANCDITVVSRSNFGKLSSQLQSPASKLYTFEEGVIHEGPECSPVGKAFNRTTKLFTDDCSQINCPPSRSTKCAE</sequence>
<keyword evidence="2" id="KW-1185">Reference proteome</keyword>
<dbReference type="Gene3D" id="3.40.50.11350">
    <property type="match status" value="1"/>
</dbReference>
<evidence type="ECO:0000313" key="2">
    <source>
        <dbReference type="Proteomes" id="UP000749559"/>
    </source>
</evidence>
<gene>
    <name evidence="1" type="ORF">OFUS_LOCUS12801</name>
</gene>